<dbReference type="STRING" id="478744.SAMN05444359_111126"/>
<dbReference type="Proteomes" id="UP000199021">
    <property type="component" value="Unassembled WGS sequence"/>
</dbReference>
<reference evidence="3" key="1">
    <citation type="submission" date="2016-10" db="EMBL/GenBank/DDBJ databases">
        <authorList>
            <person name="Varghese N."/>
            <person name="Submissions S."/>
        </authorList>
    </citation>
    <scope>NUCLEOTIDE SEQUENCE [LARGE SCALE GENOMIC DNA]</scope>
    <source>
        <strain evidence="3">DSM 24740</strain>
    </source>
</reference>
<keyword evidence="1" id="KW-0812">Transmembrane</keyword>
<organism evidence="2 3">
    <name type="scientific">Neolewinella agarilytica</name>
    <dbReference type="NCBI Taxonomy" id="478744"/>
    <lineage>
        <taxon>Bacteria</taxon>
        <taxon>Pseudomonadati</taxon>
        <taxon>Bacteroidota</taxon>
        <taxon>Saprospiria</taxon>
        <taxon>Saprospirales</taxon>
        <taxon>Lewinellaceae</taxon>
        <taxon>Neolewinella</taxon>
    </lineage>
</organism>
<evidence type="ECO:0000313" key="2">
    <source>
        <dbReference type="EMBL" id="SEQ54138.1"/>
    </source>
</evidence>
<feature type="transmembrane region" description="Helical" evidence="1">
    <location>
        <begin position="7"/>
        <end position="28"/>
    </location>
</feature>
<feature type="transmembrane region" description="Helical" evidence="1">
    <location>
        <begin position="79"/>
        <end position="104"/>
    </location>
</feature>
<evidence type="ECO:0008006" key="4">
    <source>
        <dbReference type="Google" id="ProtNLM"/>
    </source>
</evidence>
<dbReference type="Gene3D" id="2.40.50.140">
    <property type="entry name" value="Nucleic acid-binding proteins"/>
    <property type="match status" value="1"/>
</dbReference>
<gene>
    <name evidence="2" type="ORF">SAMN05444359_111126</name>
</gene>
<keyword evidence="3" id="KW-1185">Reference proteome</keyword>
<dbReference type="FunCoup" id="A0A1H9GVV0">
    <property type="interactions" value="1"/>
</dbReference>
<evidence type="ECO:0000313" key="3">
    <source>
        <dbReference type="Proteomes" id="UP000199021"/>
    </source>
</evidence>
<evidence type="ECO:0000256" key="1">
    <source>
        <dbReference type="SAM" id="Phobius"/>
    </source>
</evidence>
<keyword evidence="1" id="KW-0472">Membrane</keyword>
<dbReference type="RefSeq" id="WP_090168539.1">
    <property type="nucleotide sequence ID" value="NZ_FOFB01000011.1"/>
</dbReference>
<dbReference type="InterPro" id="IPR012340">
    <property type="entry name" value="NA-bd_OB-fold"/>
</dbReference>
<dbReference type="InParanoid" id="A0A1H9GVV0"/>
<name>A0A1H9GVV0_9BACT</name>
<accession>A0A1H9GVV0</accession>
<keyword evidence="1" id="KW-1133">Transmembrane helix</keyword>
<feature type="transmembrane region" description="Helical" evidence="1">
    <location>
        <begin position="48"/>
        <end position="72"/>
    </location>
</feature>
<sequence>MIAILTYIALTCGVILVTLLVLSIISGLELDFDVDLDFGDADADIDGGGGLGVIKGVLAFFSLGSWVVKLFLISQVDPVLAFVGGAAAGAVGVWVLSMILRFLLSQQENVNWATEDALMEEGTVYLKIPAEGEGLVHIPVRGRKRELKARSADNKEIPTGTPVIVEDLGPDGSIVVTPTE</sequence>
<protein>
    <recommendedName>
        <fullName evidence="4">NfeD-like C-terminal domain-containing protein</fullName>
    </recommendedName>
</protein>
<dbReference type="EMBL" id="FOFB01000011">
    <property type="protein sequence ID" value="SEQ54138.1"/>
    <property type="molecule type" value="Genomic_DNA"/>
</dbReference>
<dbReference type="AlphaFoldDB" id="A0A1H9GVV0"/>
<proteinExistence type="predicted"/>
<dbReference type="OrthoDB" id="1495902at2"/>